<evidence type="ECO:0000313" key="1">
    <source>
        <dbReference type="EMBL" id="KAA3767949.1"/>
    </source>
</evidence>
<organism evidence="1 2">
    <name type="scientific">Bacteroides salyersiae</name>
    <dbReference type="NCBI Taxonomy" id="291644"/>
    <lineage>
        <taxon>Bacteria</taxon>
        <taxon>Pseudomonadati</taxon>
        <taxon>Bacteroidota</taxon>
        <taxon>Bacteroidia</taxon>
        <taxon>Bacteroidales</taxon>
        <taxon>Bacteroidaceae</taxon>
        <taxon>Bacteroides</taxon>
    </lineage>
</organism>
<accession>A0A7J4XLW0</accession>
<dbReference type="RefSeq" id="WP_130058392.1">
    <property type="nucleotide sequence ID" value="NZ_RCXT01000003.1"/>
</dbReference>
<gene>
    <name evidence="1" type="ORF">F3F73_06030</name>
</gene>
<dbReference type="Proteomes" id="UP000422221">
    <property type="component" value="Unassembled WGS sequence"/>
</dbReference>
<evidence type="ECO:0000313" key="2">
    <source>
        <dbReference type="Proteomes" id="UP000422221"/>
    </source>
</evidence>
<protein>
    <submittedName>
        <fullName evidence="1">Uncharacterized protein</fullName>
    </submittedName>
</protein>
<name>A0A7J4XLW0_9BACE</name>
<dbReference type="AlphaFoldDB" id="A0A7J4XLW0"/>
<proteinExistence type="predicted"/>
<dbReference type="EMBL" id="VWMK01000004">
    <property type="protein sequence ID" value="KAA3767949.1"/>
    <property type="molecule type" value="Genomic_DNA"/>
</dbReference>
<sequence>MIKEKQIKILETHYKNCLAYWKLHGENEIVAMGYALNDVRRVRNNLFSLKREPIDAGIVQEVVDKYRKRLDEVIEKSHLGKLESEDDDHIRRCDHCSKPMKKGYYWGGEYYCSKKCLDVHYTQDEQDQNMFLLNEGEKLSDLSAEEKEARFDENDECYYTEWDSVYND</sequence>
<comment type="caution">
    <text evidence="1">The sequence shown here is derived from an EMBL/GenBank/DDBJ whole genome shotgun (WGS) entry which is preliminary data.</text>
</comment>
<reference evidence="1 2" key="1">
    <citation type="journal article" date="2019" name="Nat. Med.">
        <title>A library of human gut bacterial isolates paired with longitudinal multiomics data enables mechanistic microbiome research.</title>
        <authorList>
            <person name="Poyet M."/>
            <person name="Groussin M."/>
            <person name="Gibbons S.M."/>
            <person name="Avila-Pacheco J."/>
            <person name="Jiang X."/>
            <person name="Kearney S.M."/>
            <person name="Perrotta A.R."/>
            <person name="Berdy B."/>
            <person name="Zhao S."/>
            <person name="Lieberman T.D."/>
            <person name="Swanson P.K."/>
            <person name="Smith M."/>
            <person name="Roesemann S."/>
            <person name="Alexander J.E."/>
            <person name="Rich S.A."/>
            <person name="Livny J."/>
            <person name="Vlamakis H."/>
            <person name="Clish C."/>
            <person name="Bullock K."/>
            <person name="Deik A."/>
            <person name="Scott J."/>
            <person name="Pierce K.A."/>
            <person name="Xavier R.J."/>
            <person name="Alm E.J."/>
        </authorList>
    </citation>
    <scope>NUCLEOTIDE SEQUENCE [LARGE SCALE GENOMIC DNA]</scope>
    <source>
        <strain evidence="1 2">BIOML-A10</strain>
    </source>
</reference>